<dbReference type="Proteomes" id="UP001283361">
    <property type="component" value="Unassembled WGS sequence"/>
</dbReference>
<evidence type="ECO:0000313" key="2">
    <source>
        <dbReference type="EMBL" id="KAK3794394.1"/>
    </source>
</evidence>
<keyword evidence="1" id="KW-0732">Signal</keyword>
<protein>
    <submittedName>
        <fullName evidence="2">Uncharacterized protein</fullName>
    </submittedName>
</protein>
<dbReference type="EMBL" id="JAWDGP010001129">
    <property type="protein sequence ID" value="KAK3794394.1"/>
    <property type="molecule type" value="Genomic_DNA"/>
</dbReference>
<accession>A0AAE1AUP6</accession>
<feature type="signal peptide" evidence="1">
    <location>
        <begin position="1"/>
        <end position="20"/>
    </location>
</feature>
<sequence length="227" mass="24656">MYRLLVAVALTSAVVSVCVAQTAQLMEPKKCCLDRQFTVAIGEIGGKSYPITGNSVFMDGVTYVAYDFYKGMIGSETHMKQPDGSDKVTKSLLDYNTNRLYLTENGVCTILNITEPLEDPCLPDSATYMGSAMFGYGTESLEVNTWEFERASGNSKVLIRRSYTKTTCVPVVEAYYGTVDGASTEVTHFFVNFKPGVDNPSDLEAPSASAQAYCKDLTGQTNANIVG</sequence>
<comment type="caution">
    <text evidence="2">The sequence shown here is derived from an EMBL/GenBank/DDBJ whole genome shotgun (WGS) entry which is preliminary data.</text>
</comment>
<organism evidence="2 3">
    <name type="scientific">Elysia crispata</name>
    <name type="common">lettuce slug</name>
    <dbReference type="NCBI Taxonomy" id="231223"/>
    <lineage>
        <taxon>Eukaryota</taxon>
        <taxon>Metazoa</taxon>
        <taxon>Spiralia</taxon>
        <taxon>Lophotrochozoa</taxon>
        <taxon>Mollusca</taxon>
        <taxon>Gastropoda</taxon>
        <taxon>Heterobranchia</taxon>
        <taxon>Euthyneura</taxon>
        <taxon>Panpulmonata</taxon>
        <taxon>Sacoglossa</taxon>
        <taxon>Placobranchoidea</taxon>
        <taxon>Plakobranchidae</taxon>
        <taxon>Elysia</taxon>
    </lineage>
</organism>
<keyword evidence="3" id="KW-1185">Reference proteome</keyword>
<dbReference type="AlphaFoldDB" id="A0AAE1AUP6"/>
<dbReference type="GO" id="GO:0007160">
    <property type="term" value="P:cell-matrix adhesion"/>
    <property type="evidence" value="ECO:0007669"/>
    <property type="project" value="InterPro"/>
</dbReference>
<dbReference type="PANTHER" id="PTHR10697">
    <property type="entry name" value="MAMMALIAN EPENDYMIN-RELATED PROTEIN 1"/>
    <property type="match status" value="1"/>
</dbReference>
<dbReference type="GO" id="GO:0005764">
    <property type="term" value="C:lysosome"/>
    <property type="evidence" value="ECO:0007669"/>
    <property type="project" value="TreeGrafter"/>
</dbReference>
<dbReference type="GO" id="GO:0005576">
    <property type="term" value="C:extracellular region"/>
    <property type="evidence" value="ECO:0007669"/>
    <property type="project" value="InterPro"/>
</dbReference>
<dbReference type="GO" id="GO:0005509">
    <property type="term" value="F:calcium ion binding"/>
    <property type="evidence" value="ECO:0007669"/>
    <property type="project" value="InterPro"/>
</dbReference>
<dbReference type="Pfam" id="PF00811">
    <property type="entry name" value="Ependymin"/>
    <property type="match status" value="1"/>
</dbReference>
<feature type="chain" id="PRO_5041979352" evidence="1">
    <location>
        <begin position="21"/>
        <end position="227"/>
    </location>
</feature>
<reference evidence="2" key="1">
    <citation type="journal article" date="2023" name="G3 (Bethesda)">
        <title>A reference genome for the long-term kleptoplast-retaining sea slug Elysia crispata morphotype clarki.</title>
        <authorList>
            <person name="Eastman K.E."/>
            <person name="Pendleton A.L."/>
            <person name="Shaikh M.A."/>
            <person name="Suttiyut T."/>
            <person name="Ogas R."/>
            <person name="Tomko P."/>
            <person name="Gavelis G."/>
            <person name="Widhalm J.R."/>
            <person name="Wisecaver J.H."/>
        </authorList>
    </citation>
    <scope>NUCLEOTIDE SEQUENCE</scope>
    <source>
        <strain evidence="2">ECLA1</strain>
    </source>
</reference>
<evidence type="ECO:0000256" key="1">
    <source>
        <dbReference type="SAM" id="SignalP"/>
    </source>
</evidence>
<dbReference type="PANTHER" id="PTHR10697:SF13">
    <property type="entry name" value="RICIN B LECTIN DOMAIN-CONTAINING PROTEIN"/>
    <property type="match status" value="1"/>
</dbReference>
<proteinExistence type="predicted"/>
<evidence type="ECO:0000313" key="3">
    <source>
        <dbReference type="Proteomes" id="UP001283361"/>
    </source>
</evidence>
<dbReference type="InterPro" id="IPR001299">
    <property type="entry name" value="Ependymin"/>
</dbReference>
<name>A0AAE1AUP6_9GAST</name>
<gene>
    <name evidence="2" type="ORF">RRG08_061061</name>
</gene>